<reference evidence="2 3" key="1">
    <citation type="submission" date="2016-04" db="EMBL/GenBank/DDBJ databases">
        <title>A degradative enzymes factory behind the ericoid mycorrhizal symbiosis.</title>
        <authorList>
            <consortium name="DOE Joint Genome Institute"/>
            <person name="Martino E."/>
            <person name="Morin E."/>
            <person name="Grelet G."/>
            <person name="Kuo A."/>
            <person name="Kohler A."/>
            <person name="Daghino S."/>
            <person name="Barry K."/>
            <person name="Choi C."/>
            <person name="Cichocki N."/>
            <person name="Clum A."/>
            <person name="Copeland A."/>
            <person name="Hainaut M."/>
            <person name="Haridas S."/>
            <person name="Labutti K."/>
            <person name="Lindquist E."/>
            <person name="Lipzen A."/>
            <person name="Khouja H.-R."/>
            <person name="Murat C."/>
            <person name="Ohm R."/>
            <person name="Olson A."/>
            <person name="Spatafora J."/>
            <person name="Veneault-Fourrey C."/>
            <person name="Henrissat B."/>
            <person name="Grigoriev I."/>
            <person name="Martin F."/>
            <person name="Perotto S."/>
        </authorList>
    </citation>
    <scope>NUCLEOTIDE SEQUENCE [LARGE SCALE GENOMIC DNA]</scope>
    <source>
        <strain evidence="2 3">E</strain>
    </source>
</reference>
<dbReference type="InterPro" id="IPR006886">
    <property type="entry name" value="RNA_pol_III_Rpc5"/>
</dbReference>
<evidence type="ECO:0000313" key="3">
    <source>
        <dbReference type="Proteomes" id="UP000235371"/>
    </source>
</evidence>
<dbReference type="Pfam" id="PF04801">
    <property type="entry name" value="RPC5"/>
    <property type="match status" value="2"/>
</dbReference>
<name>A0A2J6THX9_9HELO</name>
<dbReference type="AlphaFoldDB" id="A0A2J6THX9"/>
<dbReference type="PANTHER" id="PTHR12069">
    <property type="entry name" value="DNA-DIRECTED RNA POLYMERASES III 80 KDA POLYPEPTIDE RNA POLYMERASE III SUBUNIT 5"/>
    <property type="match status" value="1"/>
</dbReference>
<dbReference type="Proteomes" id="UP000235371">
    <property type="component" value="Unassembled WGS sequence"/>
</dbReference>
<dbReference type="OrthoDB" id="340681at2759"/>
<dbReference type="GeneID" id="36587869"/>
<feature type="compositionally biased region" description="Polar residues" evidence="1">
    <location>
        <begin position="342"/>
        <end position="352"/>
    </location>
</feature>
<proteinExistence type="predicted"/>
<dbReference type="GO" id="GO:0005666">
    <property type="term" value="C:RNA polymerase III complex"/>
    <property type="evidence" value="ECO:0007669"/>
    <property type="project" value="TreeGrafter"/>
</dbReference>
<evidence type="ECO:0000313" key="2">
    <source>
        <dbReference type="EMBL" id="PMD62632.1"/>
    </source>
</evidence>
<sequence length="363" mass="40416">MGDIEMENDPDPIKASYDVYIKPRISADKQIYVLQFPNRDSMQHYSAAHQSQPFKMRIKPNAGMVEMDVPMDALRNYDREKGIKWGEAVKKSNMSKNGGSHGMPGGFGIGGAQPSGRGRGRGQNADEELNQQRILEDYENAVKREQVLVKQTLGGQCISNEETTPQYMIGTFRKNQLHLTPVDNIVQMRPQFHHIDAHTEQERFGRVRDPAMAARVQEARAIHMTVKTNVDGEEETTDTMAERISAAQAEAWKTQRYVDEDDVEAWEAYGKHLFVGANAGLEDNEDLLASVPQLKSTLDDAEYLDTISTPRDAAKQSRSKKVRKNRDKKGKGKENAAEGAESDTSSTLSGPPSDSASEEEDAS</sequence>
<feature type="region of interest" description="Disordered" evidence="1">
    <location>
        <begin position="308"/>
        <end position="363"/>
    </location>
</feature>
<dbReference type="STRING" id="1095630.A0A2J6THX9"/>
<feature type="compositionally biased region" description="Basic residues" evidence="1">
    <location>
        <begin position="317"/>
        <end position="331"/>
    </location>
</feature>
<keyword evidence="3" id="KW-1185">Reference proteome</keyword>
<feature type="region of interest" description="Disordered" evidence="1">
    <location>
        <begin position="93"/>
        <end position="126"/>
    </location>
</feature>
<protein>
    <recommendedName>
        <fullName evidence="4">DNA-directed RNA polymerase III subunit Rpc5</fullName>
    </recommendedName>
</protein>
<dbReference type="InParanoid" id="A0A2J6THX9"/>
<dbReference type="PANTHER" id="PTHR12069:SF0">
    <property type="entry name" value="DNA-DIRECTED RNA POLYMERASE III SUBUNIT RPC5"/>
    <property type="match status" value="1"/>
</dbReference>
<dbReference type="GO" id="GO:0042797">
    <property type="term" value="P:tRNA transcription by RNA polymerase III"/>
    <property type="evidence" value="ECO:0007669"/>
    <property type="project" value="TreeGrafter"/>
</dbReference>
<evidence type="ECO:0008006" key="4">
    <source>
        <dbReference type="Google" id="ProtNLM"/>
    </source>
</evidence>
<evidence type="ECO:0000256" key="1">
    <source>
        <dbReference type="SAM" id="MobiDB-lite"/>
    </source>
</evidence>
<dbReference type="EMBL" id="KZ613783">
    <property type="protein sequence ID" value="PMD62632.1"/>
    <property type="molecule type" value="Genomic_DNA"/>
</dbReference>
<organism evidence="2 3">
    <name type="scientific">Hyaloscypha bicolor E</name>
    <dbReference type="NCBI Taxonomy" id="1095630"/>
    <lineage>
        <taxon>Eukaryota</taxon>
        <taxon>Fungi</taxon>
        <taxon>Dikarya</taxon>
        <taxon>Ascomycota</taxon>
        <taxon>Pezizomycotina</taxon>
        <taxon>Leotiomycetes</taxon>
        <taxon>Helotiales</taxon>
        <taxon>Hyaloscyphaceae</taxon>
        <taxon>Hyaloscypha</taxon>
        <taxon>Hyaloscypha bicolor</taxon>
    </lineage>
</organism>
<accession>A0A2J6THX9</accession>
<gene>
    <name evidence="2" type="ORF">K444DRAFT_610673</name>
</gene>
<feature type="compositionally biased region" description="Gly residues" evidence="1">
    <location>
        <begin position="99"/>
        <end position="113"/>
    </location>
</feature>
<dbReference type="RefSeq" id="XP_024739536.1">
    <property type="nucleotide sequence ID" value="XM_024879792.1"/>
</dbReference>